<evidence type="ECO:0000259" key="13">
    <source>
        <dbReference type="PROSITE" id="PS50846"/>
    </source>
</evidence>
<dbReference type="InterPro" id="IPR018303">
    <property type="entry name" value="ATPase_P-typ_P_site"/>
</dbReference>
<dbReference type="SUPFAM" id="SSF81653">
    <property type="entry name" value="Calcium ATPase, transduction domain A"/>
    <property type="match status" value="1"/>
</dbReference>
<proteinExistence type="inferred from homology"/>
<feature type="transmembrane region" description="Helical" evidence="12">
    <location>
        <begin position="374"/>
        <end position="399"/>
    </location>
</feature>
<dbReference type="NCBIfam" id="TIGR01494">
    <property type="entry name" value="ATPase_P-type"/>
    <property type="match status" value="1"/>
</dbReference>
<dbReference type="InterPro" id="IPR027256">
    <property type="entry name" value="P-typ_ATPase_IB"/>
</dbReference>
<dbReference type="Gene3D" id="3.40.50.1000">
    <property type="entry name" value="HAD superfamily/HAD-like"/>
    <property type="match status" value="1"/>
</dbReference>
<dbReference type="InterPro" id="IPR059000">
    <property type="entry name" value="ATPase_P-type_domA"/>
</dbReference>
<evidence type="ECO:0000256" key="3">
    <source>
        <dbReference type="ARBA" id="ARBA00022475"/>
    </source>
</evidence>
<dbReference type="FunFam" id="2.70.150.10:FF:000020">
    <property type="entry name" value="Copper-exporting P-type ATPase A"/>
    <property type="match status" value="1"/>
</dbReference>
<evidence type="ECO:0000256" key="2">
    <source>
        <dbReference type="ARBA" id="ARBA00006024"/>
    </source>
</evidence>
<evidence type="ECO:0000256" key="12">
    <source>
        <dbReference type="SAM" id="Phobius"/>
    </source>
</evidence>
<sequence>MGTTQEQFNVGGMSCSFCAESIKKAYSRTDGVEDVDVSLAHEEVLVQYDDDRLSEVEVKDTLRELGYTIRDPDKAKRYEQQQAELADGKRRLLLAGGASIVVAVLMGWMILVMGRFESASLAMDLVTLGLALGTMFGPGRYIKQKAYQSLRRGIFNQHVLLEAGSFAGLVGGLLGLFVFPSFPTVHFFAVSVFITTYHILSEYTSLIVRTRASQAVQSLLDLQPDTARRVTDDGDVEEVPIDDLDVGHRVRVKPGENIPVDGTVVEGESTVDESVATGESIPEKKSEGDEVIGGSVNETGTLLIEVTATGEDAFLNQVAREIEEARAMKPGIIHLADRILKYFVPGVLTIAALSVLFWVVAPLAWGAASDVQRGAFAALAVLVLGYPCALGMATPLALIRGGGKAANRGILMRSGDAFQIFPDVDHIVLDKTGTITVGEPAVSEVVAFDTDEVDVLTTAASAEAFSEHPLADAILEFADEQDVEYADPDAFDSVTGKGVRAIVGSDDVLVGKPGWLSGKGIDLSKGSDDIERLQGRGLTVAGVVRDGDLLGLIGIGDEIKSDAAATIQRMRDAGITPVMITGDNERTANAVAEEVSIDRVMADVLPDEKREEIGRLQEAGHRVAMVGDGINDAPALTQADIGIAIGAGTDIAIESADIVLMGDRLGGVVDAYEIGTESYRKTRQNLVTAFAFNGVGVAAATTGLVHPVFAMLAMVLSVSAVLANSFAGQLLSGKGVNTEFALKERTDGEREDGRVTAD</sequence>
<dbReference type="GO" id="GO:0005524">
    <property type="term" value="F:ATP binding"/>
    <property type="evidence" value="ECO:0007669"/>
    <property type="project" value="UniProtKB-KW"/>
</dbReference>
<dbReference type="Gene3D" id="2.70.150.10">
    <property type="entry name" value="Calcium-transporting ATPase, cytoplasmic transduction domain A"/>
    <property type="match status" value="1"/>
</dbReference>
<dbReference type="InterPro" id="IPR023299">
    <property type="entry name" value="ATPase_P-typ_cyto_dom_N"/>
</dbReference>
<keyword evidence="5" id="KW-0479">Metal-binding</keyword>
<evidence type="ECO:0000256" key="8">
    <source>
        <dbReference type="ARBA" id="ARBA00022967"/>
    </source>
</evidence>
<dbReference type="InterPro" id="IPR006121">
    <property type="entry name" value="HMA_dom"/>
</dbReference>
<organism evidence="14 15">
    <name type="scientific">Halonotius terrestris</name>
    <dbReference type="NCBI Taxonomy" id="2487750"/>
    <lineage>
        <taxon>Archaea</taxon>
        <taxon>Methanobacteriati</taxon>
        <taxon>Methanobacteriota</taxon>
        <taxon>Stenosarchaea group</taxon>
        <taxon>Halobacteria</taxon>
        <taxon>Halobacteriales</taxon>
        <taxon>Haloferacaceae</taxon>
        <taxon>Halonotius</taxon>
    </lineage>
</organism>
<dbReference type="PANTHER" id="PTHR43520">
    <property type="entry name" value="ATP7, ISOFORM B"/>
    <property type="match status" value="1"/>
</dbReference>
<dbReference type="OrthoDB" id="8588at2157"/>
<feature type="transmembrane region" description="Helical" evidence="12">
    <location>
        <begin position="92"/>
        <end position="113"/>
    </location>
</feature>
<feature type="transmembrane region" description="Helical" evidence="12">
    <location>
        <begin position="711"/>
        <end position="731"/>
    </location>
</feature>
<dbReference type="Gene3D" id="3.30.70.100">
    <property type="match status" value="1"/>
</dbReference>
<dbReference type="EMBL" id="RKLU01000015">
    <property type="protein sequence ID" value="TQQ78467.1"/>
    <property type="molecule type" value="Genomic_DNA"/>
</dbReference>
<dbReference type="AlphaFoldDB" id="A0A8J8P7G6"/>
<dbReference type="InterPro" id="IPR023214">
    <property type="entry name" value="HAD_sf"/>
</dbReference>
<dbReference type="SUPFAM" id="SSF81665">
    <property type="entry name" value="Calcium ATPase, transmembrane domain M"/>
    <property type="match status" value="1"/>
</dbReference>
<dbReference type="SFLD" id="SFLDF00027">
    <property type="entry name" value="p-type_atpase"/>
    <property type="match status" value="1"/>
</dbReference>
<feature type="transmembrane region" description="Helical" evidence="12">
    <location>
        <begin position="159"/>
        <end position="179"/>
    </location>
</feature>
<feature type="transmembrane region" description="Helical" evidence="12">
    <location>
        <begin position="342"/>
        <end position="368"/>
    </location>
</feature>
<dbReference type="Pfam" id="PF00122">
    <property type="entry name" value="E1-E2_ATPase"/>
    <property type="match status" value="1"/>
</dbReference>
<evidence type="ECO:0000256" key="9">
    <source>
        <dbReference type="ARBA" id="ARBA00022989"/>
    </source>
</evidence>
<dbReference type="GeneID" id="55721276"/>
<dbReference type="GO" id="GO:0005507">
    <property type="term" value="F:copper ion binding"/>
    <property type="evidence" value="ECO:0007669"/>
    <property type="project" value="TreeGrafter"/>
</dbReference>
<keyword evidence="3" id="KW-1003">Cell membrane</keyword>
<dbReference type="GO" id="GO:0055070">
    <property type="term" value="P:copper ion homeostasis"/>
    <property type="evidence" value="ECO:0007669"/>
    <property type="project" value="TreeGrafter"/>
</dbReference>
<dbReference type="Pfam" id="PF00403">
    <property type="entry name" value="HMA"/>
    <property type="match status" value="1"/>
</dbReference>
<dbReference type="InterPro" id="IPR008250">
    <property type="entry name" value="ATPase_P-typ_transduc_dom_A_sf"/>
</dbReference>
<dbReference type="PROSITE" id="PS00154">
    <property type="entry name" value="ATPASE_E1_E2"/>
    <property type="match status" value="1"/>
</dbReference>
<dbReference type="InterPro" id="IPR001757">
    <property type="entry name" value="P_typ_ATPase"/>
</dbReference>
<evidence type="ECO:0000256" key="1">
    <source>
        <dbReference type="ARBA" id="ARBA00004651"/>
    </source>
</evidence>
<evidence type="ECO:0000256" key="4">
    <source>
        <dbReference type="ARBA" id="ARBA00022692"/>
    </source>
</evidence>
<evidence type="ECO:0000256" key="11">
    <source>
        <dbReference type="SAM" id="MobiDB-lite"/>
    </source>
</evidence>
<dbReference type="RefSeq" id="WP_123115064.1">
    <property type="nucleotide sequence ID" value="NZ_RKLU01000015.1"/>
</dbReference>
<name>A0A8J8P7G6_9EURY</name>
<dbReference type="SUPFAM" id="SSF56784">
    <property type="entry name" value="HAD-like"/>
    <property type="match status" value="1"/>
</dbReference>
<feature type="domain" description="HMA" evidence="13">
    <location>
        <begin position="4"/>
        <end position="70"/>
    </location>
</feature>
<evidence type="ECO:0000313" key="15">
    <source>
        <dbReference type="Proteomes" id="UP000705823"/>
    </source>
</evidence>
<dbReference type="GO" id="GO:0005886">
    <property type="term" value="C:plasma membrane"/>
    <property type="evidence" value="ECO:0007669"/>
    <property type="project" value="UniProtKB-SubCell"/>
</dbReference>
<keyword evidence="9 12" id="KW-1133">Transmembrane helix</keyword>
<dbReference type="SUPFAM" id="SSF55008">
    <property type="entry name" value="HMA, heavy metal-associated domain"/>
    <property type="match status" value="1"/>
</dbReference>
<evidence type="ECO:0000256" key="6">
    <source>
        <dbReference type="ARBA" id="ARBA00022741"/>
    </source>
</evidence>
<dbReference type="InterPro" id="IPR044492">
    <property type="entry name" value="P_typ_ATPase_HD_dom"/>
</dbReference>
<keyword evidence="8" id="KW-1278">Translocase</keyword>
<dbReference type="PROSITE" id="PS50846">
    <property type="entry name" value="HMA_2"/>
    <property type="match status" value="1"/>
</dbReference>
<dbReference type="InterPro" id="IPR036412">
    <property type="entry name" value="HAD-like_sf"/>
</dbReference>
<feature type="transmembrane region" description="Helical" evidence="12">
    <location>
        <begin position="119"/>
        <end position="138"/>
    </location>
</feature>
<keyword evidence="15" id="KW-1185">Reference proteome</keyword>
<comment type="caution">
    <text evidence="14">The sequence shown here is derived from an EMBL/GenBank/DDBJ whole genome shotgun (WGS) entry which is preliminary data.</text>
</comment>
<accession>A0A8J8P7G6</accession>
<evidence type="ECO:0000256" key="7">
    <source>
        <dbReference type="ARBA" id="ARBA00022840"/>
    </source>
</evidence>
<dbReference type="PRINTS" id="PR00119">
    <property type="entry name" value="CATATPASE"/>
</dbReference>
<comment type="subcellular location">
    <subcellularLocation>
        <location evidence="1">Cell membrane</location>
        <topology evidence="1">Multi-pass membrane protein</topology>
    </subcellularLocation>
</comment>
<dbReference type="GO" id="GO:0043682">
    <property type="term" value="F:P-type divalent copper transporter activity"/>
    <property type="evidence" value="ECO:0007669"/>
    <property type="project" value="TreeGrafter"/>
</dbReference>
<dbReference type="PANTHER" id="PTHR43520:SF8">
    <property type="entry name" value="P-TYPE CU(+) TRANSPORTER"/>
    <property type="match status" value="1"/>
</dbReference>
<dbReference type="NCBIfam" id="TIGR01525">
    <property type="entry name" value="ATPase-IB_hvy"/>
    <property type="match status" value="1"/>
</dbReference>
<dbReference type="GO" id="GO:0016887">
    <property type="term" value="F:ATP hydrolysis activity"/>
    <property type="evidence" value="ECO:0007669"/>
    <property type="project" value="InterPro"/>
</dbReference>
<evidence type="ECO:0000256" key="5">
    <source>
        <dbReference type="ARBA" id="ARBA00022723"/>
    </source>
</evidence>
<dbReference type="Gene3D" id="3.40.1110.10">
    <property type="entry name" value="Calcium-transporting ATPase, cytoplasmic domain N"/>
    <property type="match status" value="1"/>
</dbReference>
<dbReference type="SFLD" id="SFLDG00002">
    <property type="entry name" value="C1.7:_P-type_atpase_like"/>
    <property type="match status" value="1"/>
</dbReference>
<dbReference type="Proteomes" id="UP000705823">
    <property type="component" value="Unassembled WGS sequence"/>
</dbReference>
<feature type="region of interest" description="Disordered" evidence="11">
    <location>
        <begin position="271"/>
        <end position="292"/>
    </location>
</feature>
<dbReference type="InterPro" id="IPR036163">
    <property type="entry name" value="HMA_dom_sf"/>
</dbReference>
<keyword evidence="10 12" id="KW-0472">Membrane</keyword>
<feature type="transmembrane region" description="Helical" evidence="12">
    <location>
        <begin position="686"/>
        <end position="705"/>
    </location>
</feature>
<dbReference type="SFLD" id="SFLDS00003">
    <property type="entry name" value="Haloacid_Dehalogenase"/>
    <property type="match status" value="1"/>
</dbReference>
<dbReference type="NCBIfam" id="TIGR01511">
    <property type="entry name" value="ATPase-IB1_Cu"/>
    <property type="match status" value="1"/>
</dbReference>
<protein>
    <submittedName>
        <fullName evidence="14">Cation-translocating P-type ATPase</fullName>
    </submittedName>
</protein>
<comment type="similarity">
    <text evidence="2">Belongs to the cation transport ATPase (P-type) (TC 3.A.3) family. Type IB subfamily.</text>
</comment>
<keyword evidence="7" id="KW-0067">ATP-binding</keyword>
<evidence type="ECO:0000256" key="10">
    <source>
        <dbReference type="ARBA" id="ARBA00023136"/>
    </source>
</evidence>
<dbReference type="InterPro" id="IPR023298">
    <property type="entry name" value="ATPase_P-typ_TM_dom_sf"/>
</dbReference>
<reference evidence="14" key="1">
    <citation type="submission" date="2019-02" db="EMBL/GenBank/DDBJ databases">
        <title>Halonotius sp. a new haloarchaeum isolated from saline soil.</title>
        <authorList>
            <person name="Duran-Viseras A."/>
            <person name="Sanchez-Porro C."/>
            <person name="Ventosa A."/>
        </authorList>
    </citation>
    <scope>NUCLEOTIDE SEQUENCE</scope>
    <source>
        <strain evidence="14">F15B</strain>
    </source>
</reference>
<keyword evidence="6" id="KW-0547">Nucleotide-binding</keyword>
<keyword evidence="4 12" id="KW-0812">Transmembrane</keyword>
<dbReference type="CDD" id="cd00371">
    <property type="entry name" value="HMA"/>
    <property type="match status" value="1"/>
</dbReference>
<dbReference type="Pfam" id="PF00702">
    <property type="entry name" value="Hydrolase"/>
    <property type="match status" value="1"/>
</dbReference>
<gene>
    <name evidence="14" type="ORF">EGH24_14570</name>
</gene>
<dbReference type="PRINTS" id="PR00943">
    <property type="entry name" value="CUATPASE"/>
</dbReference>
<evidence type="ECO:0000313" key="14">
    <source>
        <dbReference type="EMBL" id="TQQ78467.1"/>
    </source>
</evidence>
<feature type="transmembrane region" description="Helical" evidence="12">
    <location>
        <begin position="185"/>
        <end position="208"/>
    </location>
</feature>